<dbReference type="CDD" id="cd01301">
    <property type="entry name" value="rDP_like"/>
    <property type="match status" value="1"/>
</dbReference>
<dbReference type="PANTHER" id="PTHR10443:SF12">
    <property type="entry name" value="DIPEPTIDASE"/>
    <property type="match status" value="1"/>
</dbReference>
<evidence type="ECO:0000256" key="3">
    <source>
        <dbReference type="ARBA" id="ARBA00022997"/>
    </source>
</evidence>
<dbReference type="GO" id="GO:0006508">
    <property type="term" value="P:proteolysis"/>
    <property type="evidence" value="ECO:0007669"/>
    <property type="project" value="UniProtKB-KW"/>
</dbReference>
<dbReference type="SUPFAM" id="SSF51556">
    <property type="entry name" value="Metallo-dependent hydrolases"/>
    <property type="match status" value="1"/>
</dbReference>
<dbReference type="GO" id="GO:0070573">
    <property type="term" value="F:metallodipeptidase activity"/>
    <property type="evidence" value="ECO:0007669"/>
    <property type="project" value="InterPro"/>
</dbReference>
<dbReference type="Gene3D" id="3.20.20.140">
    <property type="entry name" value="Metal-dependent hydrolases"/>
    <property type="match status" value="1"/>
</dbReference>
<dbReference type="InterPro" id="IPR008257">
    <property type="entry name" value="Pept_M19"/>
</dbReference>
<dbReference type="AlphaFoldDB" id="A0AAF0DMQ9"/>
<keyword evidence="3 4" id="KW-0224">Dipeptidase</keyword>
<reference evidence="7" key="1">
    <citation type="submission" date="2023-03" db="EMBL/GenBank/DDBJ databases">
        <title>Emydomyces testavorans Genome Sequence.</title>
        <authorList>
            <person name="Hoyer L."/>
        </authorList>
    </citation>
    <scope>NUCLEOTIDE SEQUENCE</scope>
    <source>
        <strain evidence="7">16-2883</strain>
    </source>
</reference>
<evidence type="ECO:0000313" key="7">
    <source>
        <dbReference type="EMBL" id="WEW61659.1"/>
    </source>
</evidence>
<keyword evidence="8" id="KW-1185">Reference proteome</keyword>
<comment type="similarity">
    <text evidence="4">Belongs to the metallo-dependent hydrolases superfamily. Peptidase M19 family.</text>
</comment>
<evidence type="ECO:0000256" key="6">
    <source>
        <dbReference type="SAM" id="Phobius"/>
    </source>
</evidence>
<proteinExistence type="inferred from homology"/>
<keyword evidence="4" id="KW-0479">Metal-binding</keyword>
<evidence type="ECO:0000313" key="8">
    <source>
        <dbReference type="Proteomes" id="UP001219355"/>
    </source>
</evidence>
<feature type="region of interest" description="Disordered" evidence="5">
    <location>
        <begin position="1"/>
        <end position="20"/>
    </location>
</feature>
<comment type="function">
    <text evidence="1">Hydrolyzes a wide range of dipeptides.</text>
</comment>
<sequence>MSTYDDIKQDPAKTQSGSSTSRKYIYAAGQSQQRTWIRKTVVFVSIAAVAATITRYIPFSSILGNPSSHIDPHDYAARADQILSTTPLIDGHNDLPYLIRLEMRNKIYDHKKFPFGTGLMCHTDEKKIREGKLGGQFWSVFVECPQDPAVGIDDPTWAVRDTLEQIDVTKRLVKEYPDLLQYCETPACARAAFRRGRVGSFLGIEGGHQIGNSLGSLRQMHDLGVRYITITHNCDNAFATAASTVAAGNPDGGLTDFGYEFIEEMNRLGMLIDLSHVSHQTMRDVLSVTKAPVIFSHSSSYALSQHLRNVPDDVLRDIAKNNGIVMVTFVPSFLKVDDPTSVTIHDAVNHIFHIAKVAGWDHVGVGSDFDGTVNVPKGLENVSKYPRLVELLLERGATDEQVRKFAGENLLRVWSDVEKVSQRINASGRKPNEATWPGRKWLELDVPMPSMFEDSKKGRVKGK</sequence>
<protein>
    <recommendedName>
        <fullName evidence="4">Dipeptidase</fullName>
        <ecNumber evidence="4">3.4.13.19</ecNumber>
    </recommendedName>
</protein>
<keyword evidence="4" id="KW-0645">Protease</keyword>
<dbReference type="EC" id="3.4.13.19" evidence="4"/>
<dbReference type="InterPro" id="IPR032466">
    <property type="entry name" value="Metal_Hydrolase"/>
</dbReference>
<keyword evidence="6" id="KW-0472">Membrane</keyword>
<evidence type="ECO:0000256" key="4">
    <source>
        <dbReference type="RuleBase" id="RU341113"/>
    </source>
</evidence>
<dbReference type="Proteomes" id="UP001219355">
    <property type="component" value="Chromosome 5"/>
</dbReference>
<feature type="compositionally biased region" description="Basic and acidic residues" evidence="5">
    <location>
        <begin position="1"/>
        <end position="11"/>
    </location>
</feature>
<organism evidence="7 8">
    <name type="scientific">Emydomyces testavorans</name>
    <dbReference type="NCBI Taxonomy" id="2070801"/>
    <lineage>
        <taxon>Eukaryota</taxon>
        <taxon>Fungi</taxon>
        <taxon>Dikarya</taxon>
        <taxon>Ascomycota</taxon>
        <taxon>Pezizomycotina</taxon>
        <taxon>Eurotiomycetes</taxon>
        <taxon>Eurotiomycetidae</taxon>
        <taxon>Onygenales</taxon>
        <taxon>Nannizziopsiaceae</taxon>
        <taxon>Emydomyces</taxon>
    </lineage>
</organism>
<comment type="cofactor">
    <cofactor evidence="4">
        <name>Zn(2+)</name>
        <dbReference type="ChEBI" id="CHEBI:29105"/>
    </cofactor>
</comment>
<keyword evidence="4 7" id="KW-0378">Hydrolase</keyword>
<gene>
    <name evidence="7" type="ORF">PRK78_007151</name>
</gene>
<evidence type="ECO:0000256" key="5">
    <source>
        <dbReference type="SAM" id="MobiDB-lite"/>
    </source>
</evidence>
<feature type="transmembrane region" description="Helical" evidence="6">
    <location>
        <begin position="40"/>
        <end position="58"/>
    </location>
</feature>
<evidence type="ECO:0000256" key="2">
    <source>
        <dbReference type="ARBA" id="ARBA00022833"/>
    </source>
</evidence>
<evidence type="ECO:0000256" key="1">
    <source>
        <dbReference type="ARBA" id="ARBA00003491"/>
    </source>
</evidence>
<keyword evidence="4" id="KW-0482">Metalloprotease</keyword>
<comment type="catalytic activity">
    <reaction evidence="4">
        <text>an L-aminoacyl-L-amino acid + H2O = 2 an L-alpha-amino acid</text>
        <dbReference type="Rhea" id="RHEA:48940"/>
        <dbReference type="ChEBI" id="CHEBI:15377"/>
        <dbReference type="ChEBI" id="CHEBI:59869"/>
        <dbReference type="ChEBI" id="CHEBI:77460"/>
        <dbReference type="EC" id="3.4.13.19"/>
    </reaction>
</comment>
<dbReference type="PANTHER" id="PTHR10443">
    <property type="entry name" value="MICROSOMAL DIPEPTIDASE"/>
    <property type="match status" value="1"/>
</dbReference>
<name>A0AAF0DMQ9_9EURO</name>
<keyword evidence="6" id="KW-1133">Transmembrane helix</keyword>
<dbReference type="Pfam" id="PF01244">
    <property type="entry name" value="Peptidase_M19"/>
    <property type="match status" value="1"/>
</dbReference>
<keyword evidence="6" id="KW-0812">Transmembrane</keyword>
<accession>A0AAF0DMQ9</accession>
<keyword evidence="2 4" id="KW-0862">Zinc</keyword>
<dbReference type="EMBL" id="CP120631">
    <property type="protein sequence ID" value="WEW61659.1"/>
    <property type="molecule type" value="Genomic_DNA"/>
</dbReference>
<dbReference type="GO" id="GO:0046872">
    <property type="term" value="F:metal ion binding"/>
    <property type="evidence" value="ECO:0007669"/>
    <property type="project" value="UniProtKB-UniRule"/>
</dbReference>